<keyword evidence="1" id="KW-0732">Signal</keyword>
<comment type="caution">
    <text evidence="2">The sequence shown here is derived from an EMBL/GenBank/DDBJ whole genome shotgun (WGS) entry which is preliminary data.</text>
</comment>
<organism evidence="2 3">
    <name type="scientific">Poritiphilus flavus</name>
    <dbReference type="NCBI Taxonomy" id="2697053"/>
    <lineage>
        <taxon>Bacteria</taxon>
        <taxon>Pseudomonadati</taxon>
        <taxon>Bacteroidota</taxon>
        <taxon>Flavobacteriia</taxon>
        <taxon>Flavobacteriales</taxon>
        <taxon>Flavobacteriaceae</taxon>
        <taxon>Poritiphilus</taxon>
    </lineage>
</organism>
<reference evidence="2 3" key="1">
    <citation type="submission" date="2020-01" db="EMBL/GenBank/DDBJ databases">
        <title>Bacteria diversity of Porities sp.</title>
        <authorList>
            <person name="Wang G."/>
        </authorList>
    </citation>
    <scope>NUCLEOTIDE SEQUENCE [LARGE SCALE GENOMIC DNA]</scope>
    <source>
        <strain evidence="2 3">R33</strain>
    </source>
</reference>
<name>A0A6L9EHW8_9FLAO</name>
<gene>
    <name evidence="2" type="ORF">GTQ38_19735</name>
</gene>
<evidence type="ECO:0000256" key="1">
    <source>
        <dbReference type="SAM" id="SignalP"/>
    </source>
</evidence>
<evidence type="ECO:0000313" key="3">
    <source>
        <dbReference type="Proteomes" id="UP000475249"/>
    </source>
</evidence>
<accession>A0A6L9EHW8</accession>
<feature type="signal peptide" evidence="1">
    <location>
        <begin position="1"/>
        <end position="22"/>
    </location>
</feature>
<dbReference type="PROSITE" id="PS51257">
    <property type="entry name" value="PROKAR_LIPOPROTEIN"/>
    <property type="match status" value="1"/>
</dbReference>
<evidence type="ECO:0008006" key="4">
    <source>
        <dbReference type="Google" id="ProtNLM"/>
    </source>
</evidence>
<feature type="chain" id="PRO_5026991026" description="Lipocalin-like domain-containing protein" evidence="1">
    <location>
        <begin position="23"/>
        <end position="584"/>
    </location>
</feature>
<dbReference type="EMBL" id="WXYO01000009">
    <property type="protein sequence ID" value="NAS14252.1"/>
    <property type="molecule type" value="Genomic_DNA"/>
</dbReference>
<dbReference type="RefSeq" id="WP_161437297.1">
    <property type="nucleotide sequence ID" value="NZ_WXYO01000009.1"/>
</dbReference>
<protein>
    <recommendedName>
        <fullName evidence="4">Lipocalin-like domain-containing protein</fullName>
    </recommendedName>
</protein>
<dbReference type="Proteomes" id="UP000475249">
    <property type="component" value="Unassembled WGS sequence"/>
</dbReference>
<dbReference type="AlphaFoldDB" id="A0A6L9EHW8"/>
<proteinExistence type="predicted"/>
<sequence>MKKFFKSSAYALLLMTALIFTACQEEFEELPQPDDPQTITASSSTAKLIEDTCTNDGSFDNIVDGASCFSIEFPYTVNVNGIEITLDSREDLHLIEEIFDELETDDDILEIIFPITVTLGDFRELVIEGIEDLRALAEECIEGGDDDDIECIDFVYPITLFTFDVNEVQTGTVTVESDKDLRQFMSGLDDSDLVSIEFPITLVKYDGTEIQVNSNAELANAIESARNACDEDDDNDHNDDDFDKERLDNLLAECPWLVKEVIRDEVNQTDQYFEYVMNFNENGTVVVKDRMGNSLEGTWSTRISDRGVLLKLEFDVLVDFNLEWVVYELGEGVIKLYEEGGNKILMHIACDLFNTPPDSLRDILRECVWIIKKVKNQGEEIDRLIGFEFQFLAGGVVTLSDGTTTSEGTWEITTNAQGRLVMAISMGDEPAVNFEWPISELRDDRLKFEVEDIDYELVLQRVCEDNDGDVMEIRNVLMGGEWMIALFEEGEVNATANYGDYTFYFHPNHRLEVSINDMPVRDGIWRVIRNSDGKLKVYLNLGDEDPLGEITDDWYFVSLTADRLELIDESGDGTVSSLVFEKNP</sequence>
<evidence type="ECO:0000313" key="2">
    <source>
        <dbReference type="EMBL" id="NAS14252.1"/>
    </source>
</evidence>
<keyword evidence="3" id="KW-1185">Reference proteome</keyword>